<protein>
    <submittedName>
        <fullName evidence="1">Uncharacterized protein</fullName>
    </submittedName>
</protein>
<organism evidence="1 2">
    <name type="scientific">Mythimna loreyi</name>
    <dbReference type="NCBI Taxonomy" id="667449"/>
    <lineage>
        <taxon>Eukaryota</taxon>
        <taxon>Metazoa</taxon>
        <taxon>Ecdysozoa</taxon>
        <taxon>Arthropoda</taxon>
        <taxon>Hexapoda</taxon>
        <taxon>Insecta</taxon>
        <taxon>Pterygota</taxon>
        <taxon>Neoptera</taxon>
        <taxon>Endopterygota</taxon>
        <taxon>Lepidoptera</taxon>
        <taxon>Glossata</taxon>
        <taxon>Ditrysia</taxon>
        <taxon>Noctuoidea</taxon>
        <taxon>Noctuidae</taxon>
        <taxon>Noctuinae</taxon>
        <taxon>Hadenini</taxon>
        <taxon>Mythimna</taxon>
    </lineage>
</organism>
<evidence type="ECO:0000313" key="1">
    <source>
        <dbReference type="EMBL" id="KAJ8708189.1"/>
    </source>
</evidence>
<dbReference type="Proteomes" id="UP001231649">
    <property type="component" value="Chromosome 26"/>
</dbReference>
<comment type="caution">
    <text evidence="1">The sequence shown here is derived from an EMBL/GenBank/DDBJ whole genome shotgun (WGS) entry which is preliminary data.</text>
</comment>
<evidence type="ECO:0000313" key="2">
    <source>
        <dbReference type="Proteomes" id="UP001231649"/>
    </source>
</evidence>
<gene>
    <name evidence="1" type="ORF">PYW08_010555</name>
</gene>
<reference evidence="1" key="1">
    <citation type="submission" date="2023-03" db="EMBL/GenBank/DDBJ databases">
        <title>Chromosome-level genomes of two armyworms, Mythimna separata and Mythimna loreyi, provide insights into the biosynthesis and reception of sex pheromones.</title>
        <authorList>
            <person name="Zhao H."/>
        </authorList>
    </citation>
    <scope>NUCLEOTIDE SEQUENCE</scope>
    <source>
        <strain evidence="1">BeijingLab</strain>
    </source>
</reference>
<sequence>MHSKGRLLKIVEPLQLIQSPTQATRNSPPATHQQDAISFEYIIANEPVPISPPAPVTPPSASWPLQSETLAPSTITSQTQSARRSFVQPAPPAPSTPPPTRRRRLSSTPRSGVTASPARTTFMARRRRTLTPFDRATSEFVAIERLRLRQEEKRDRQLHERETRRIEVDRERNQVDHERNQIDHERNQVDHERNLVLSRLGDIAQAWFDHYRSKEDTERIGTP</sequence>
<accession>A0ACC2Q5Q8</accession>
<name>A0ACC2Q5Q8_9NEOP</name>
<keyword evidence="2" id="KW-1185">Reference proteome</keyword>
<proteinExistence type="predicted"/>
<dbReference type="EMBL" id="CM056802">
    <property type="protein sequence ID" value="KAJ8708189.1"/>
    <property type="molecule type" value="Genomic_DNA"/>
</dbReference>